<feature type="transmembrane region" description="Helical" evidence="5">
    <location>
        <begin position="12"/>
        <end position="33"/>
    </location>
</feature>
<organism evidence="6 7">
    <name type="scientific">Moniliophthora roreri (strain MCA 2997)</name>
    <name type="common">Cocoa frosty pod rot fungus</name>
    <name type="synonym">Crinipellis roreri</name>
    <dbReference type="NCBI Taxonomy" id="1381753"/>
    <lineage>
        <taxon>Eukaryota</taxon>
        <taxon>Fungi</taxon>
        <taxon>Dikarya</taxon>
        <taxon>Basidiomycota</taxon>
        <taxon>Agaricomycotina</taxon>
        <taxon>Agaricomycetes</taxon>
        <taxon>Agaricomycetidae</taxon>
        <taxon>Agaricales</taxon>
        <taxon>Marasmiineae</taxon>
        <taxon>Marasmiaceae</taxon>
        <taxon>Moniliophthora</taxon>
    </lineage>
</organism>
<dbReference type="AlphaFoldDB" id="V2X3B2"/>
<sequence length="343" mass="38750">MLIRPIMNDTELTILVVSVISISATMPWASVLIRYRALYTPTTGVQDGDFTLAGRPRRYKFISLMWRIYQIEGISGVILKGLVLRSCEWSLSFTVAAIYFHLTKPKRASWDFTKPGLLLYLMAPVFSVQDIIFLVSFTILLRLPFYVLVVRATTTRYILSYRKPVVALRILLSPMERRAPWLLFAIPGLFLGFLLQTVIPLGLTILSGRLLYPHLDIWNHFIDIYLAQILISLGSTALCVPLYVANTRLAMSAQCPTRQSQRQDQEVGSTQLSERRLWDAQEANLVGLAAYCREEEDPIVFRGHLHNPYTGLVDCLATIVKEEGLGTLFCGWGLSVLGQFACI</sequence>
<dbReference type="InterPro" id="IPR023395">
    <property type="entry name" value="MCP_dom_sf"/>
</dbReference>
<dbReference type="SUPFAM" id="SSF103506">
    <property type="entry name" value="Mitochondrial carrier"/>
    <property type="match status" value="1"/>
</dbReference>
<feature type="transmembrane region" description="Helical" evidence="5">
    <location>
        <begin position="180"/>
        <end position="205"/>
    </location>
</feature>
<keyword evidence="4 5" id="KW-0472">Membrane</keyword>
<name>V2X3B2_MONRO</name>
<protein>
    <recommendedName>
        <fullName evidence="8">Mitochondrial carrier</fullName>
    </recommendedName>
</protein>
<proteinExistence type="predicted"/>
<keyword evidence="2 5" id="KW-0812">Transmembrane</keyword>
<dbReference type="EMBL" id="AWSO01000667">
    <property type="protein sequence ID" value="ESK88287.1"/>
    <property type="molecule type" value="Genomic_DNA"/>
</dbReference>
<dbReference type="Proteomes" id="UP000017559">
    <property type="component" value="Unassembled WGS sequence"/>
</dbReference>
<evidence type="ECO:0000313" key="6">
    <source>
        <dbReference type="EMBL" id="ESK88287.1"/>
    </source>
</evidence>
<comment type="subcellular location">
    <subcellularLocation>
        <location evidence="1">Membrane</location>
    </subcellularLocation>
</comment>
<dbReference type="HOGENOM" id="CLU_044884_0_0_1"/>
<evidence type="ECO:0000313" key="7">
    <source>
        <dbReference type="Proteomes" id="UP000017559"/>
    </source>
</evidence>
<evidence type="ECO:0000256" key="2">
    <source>
        <dbReference type="ARBA" id="ARBA00022692"/>
    </source>
</evidence>
<feature type="transmembrane region" description="Helical" evidence="5">
    <location>
        <begin position="225"/>
        <end position="244"/>
    </location>
</feature>
<accession>V2X3B2</accession>
<evidence type="ECO:0008006" key="8">
    <source>
        <dbReference type="Google" id="ProtNLM"/>
    </source>
</evidence>
<evidence type="ECO:0000256" key="5">
    <source>
        <dbReference type="SAM" id="Phobius"/>
    </source>
</evidence>
<evidence type="ECO:0000256" key="4">
    <source>
        <dbReference type="ARBA" id="ARBA00023136"/>
    </source>
</evidence>
<evidence type="ECO:0000256" key="3">
    <source>
        <dbReference type="ARBA" id="ARBA00022989"/>
    </source>
</evidence>
<dbReference type="GO" id="GO:0016020">
    <property type="term" value="C:membrane"/>
    <property type="evidence" value="ECO:0007669"/>
    <property type="project" value="UniProtKB-SubCell"/>
</dbReference>
<keyword evidence="7" id="KW-1185">Reference proteome</keyword>
<keyword evidence="3 5" id="KW-1133">Transmembrane helix</keyword>
<reference evidence="6 7" key="1">
    <citation type="journal article" date="2014" name="BMC Genomics">
        <title>Genome and secretome analysis of the hemibiotrophic fungal pathogen, Moniliophthora roreri, which causes frosty pod rot disease of cacao: mechanisms of the biotrophic and necrotrophic phases.</title>
        <authorList>
            <person name="Meinhardt L.W."/>
            <person name="Costa G.G.L."/>
            <person name="Thomazella D.P.T."/>
            <person name="Teixeira P.J.P.L."/>
            <person name="Carazzolle M.F."/>
            <person name="Schuster S.C."/>
            <person name="Carlson J.E."/>
            <person name="Guiltinan M.J."/>
            <person name="Mieczkowski P."/>
            <person name="Farmer A."/>
            <person name="Ramaraj T."/>
            <person name="Crozier J."/>
            <person name="Davis R.E."/>
            <person name="Shao J."/>
            <person name="Melnick R.L."/>
            <person name="Pereira G.A.G."/>
            <person name="Bailey B.A."/>
        </authorList>
    </citation>
    <scope>NUCLEOTIDE SEQUENCE [LARGE SCALE GENOMIC DNA]</scope>
    <source>
        <strain evidence="6 7">MCA 2997</strain>
    </source>
</reference>
<dbReference type="Gene3D" id="1.50.40.10">
    <property type="entry name" value="Mitochondrial carrier domain"/>
    <property type="match status" value="1"/>
</dbReference>
<gene>
    <name evidence="6" type="ORF">Moror_14866</name>
</gene>
<dbReference type="OrthoDB" id="2954405at2759"/>
<dbReference type="KEGG" id="mrr:Moror_14866"/>
<evidence type="ECO:0000256" key="1">
    <source>
        <dbReference type="ARBA" id="ARBA00004370"/>
    </source>
</evidence>
<comment type="caution">
    <text evidence="6">The sequence shown here is derived from an EMBL/GenBank/DDBJ whole genome shotgun (WGS) entry which is preliminary data.</text>
</comment>